<evidence type="ECO:0000256" key="1">
    <source>
        <dbReference type="ARBA" id="ARBA00023002"/>
    </source>
</evidence>
<dbReference type="EMBL" id="MN740374">
    <property type="protein sequence ID" value="QHU03346.1"/>
    <property type="molecule type" value="Genomic_DNA"/>
</dbReference>
<dbReference type="Gene3D" id="3.20.20.220">
    <property type="match status" value="1"/>
</dbReference>
<dbReference type="GO" id="GO:0004657">
    <property type="term" value="F:proline dehydrogenase activity"/>
    <property type="evidence" value="ECO:0007669"/>
    <property type="project" value="InterPro"/>
</dbReference>
<dbReference type="GO" id="GO:0010133">
    <property type="term" value="P:L-proline catabolic process to L-glutamate"/>
    <property type="evidence" value="ECO:0007669"/>
    <property type="project" value="TreeGrafter"/>
</dbReference>
<dbReference type="InterPro" id="IPR002872">
    <property type="entry name" value="Proline_DH_dom"/>
</dbReference>
<name>A0A6C0JF17_9ZZZZ</name>
<dbReference type="PANTHER" id="PTHR13914">
    <property type="entry name" value="PROLINE OXIDASE"/>
    <property type="match status" value="1"/>
</dbReference>
<accession>A0A6C0JF17</accession>
<dbReference type="AlphaFoldDB" id="A0A6C0JF17"/>
<reference evidence="3" key="1">
    <citation type="journal article" date="2020" name="Nature">
        <title>Giant virus diversity and host interactions through global metagenomics.</title>
        <authorList>
            <person name="Schulz F."/>
            <person name="Roux S."/>
            <person name="Paez-Espino D."/>
            <person name="Jungbluth S."/>
            <person name="Walsh D.A."/>
            <person name="Denef V.J."/>
            <person name="McMahon K.D."/>
            <person name="Konstantinidis K.T."/>
            <person name="Eloe-Fadrosh E.A."/>
            <person name="Kyrpides N.C."/>
            <person name="Woyke T."/>
        </authorList>
    </citation>
    <scope>NUCLEOTIDE SEQUENCE</scope>
    <source>
        <strain evidence="3">GVMAG-M-3300026093-6</strain>
    </source>
</reference>
<dbReference type="InterPro" id="IPR029041">
    <property type="entry name" value="FAD-linked_oxidoreductase-like"/>
</dbReference>
<organism evidence="3">
    <name type="scientific">viral metagenome</name>
    <dbReference type="NCBI Taxonomy" id="1070528"/>
    <lineage>
        <taxon>unclassified sequences</taxon>
        <taxon>metagenomes</taxon>
        <taxon>organismal metagenomes</taxon>
    </lineage>
</organism>
<keyword evidence="1" id="KW-0560">Oxidoreductase</keyword>
<dbReference type="SUPFAM" id="SSF51730">
    <property type="entry name" value="FAD-linked oxidoreductase"/>
    <property type="match status" value="1"/>
</dbReference>
<feature type="domain" description="Proline dehydrogenase" evidence="2">
    <location>
        <begin position="48"/>
        <end position="266"/>
    </location>
</feature>
<evidence type="ECO:0000259" key="2">
    <source>
        <dbReference type="Pfam" id="PF01619"/>
    </source>
</evidence>
<dbReference type="InterPro" id="IPR015659">
    <property type="entry name" value="Proline_oxidase"/>
</dbReference>
<proteinExistence type="predicted"/>
<dbReference type="GO" id="GO:0005739">
    <property type="term" value="C:mitochondrion"/>
    <property type="evidence" value="ECO:0007669"/>
    <property type="project" value="TreeGrafter"/>
</dbReference>
<dbReference type="GO" id="GO:0071949">
    <property type="term" value="F:FAD binding"/>
    <property type="evidence" value="ECO:0007669"/>
    <property type="project" value="TreeGrafter"/>
</dbReference>
<dbReference type="Pfam" id="PF01619">
    <property type="entry name" value="Pro_dh"/>
    <property type="match status" value="1"/>
</dbReference>
<evidence type="ECO:0000313" key="3">
    <source>
        <dbReference type="EMBL" id="QHU03346.1"/>
    </source>
</evidence>
<protein>
    <recommendedName>
        <fullName evidence="2">Proline dehydrogenase domain-containing protein</fullName>
    </recommendedName>
</protein>
<sequence>MFKYIAGNSIKHTIKCSHKVLMNNKIPIINFAIEESTNKKKIYNEHQKLLKNLNNKHKIAIKLSSFEFDKILLNNTIQNASQKNIQVIIDAEKGIDYDKYNDISNEIILNHNKEKCNVIKTYQMYRKDSFQALKEDSTFFSNKDIFFGTKIVRGAYWNSENKNNYLYINKEDTDSNYNKGIIYLSENDYKTYNILATHNKESINLGKLMNKYKEKKIFDFAHLLGMKEKLYNKIVMEGENVHVYVPYGPYKEMLPYLFRRLYENKDTIKYIF</sequence>
<dbReference type="PANTHER" id="PTHR13914:SF0">
    <property type="entry name" value="PROLINE DEHYDROGENASE 1, MITOCHONDRIAL"/>
    <property type="match status" value="1"/>
</dbReference>